<dbReference type="Proteomes" id="UP000275408">
    <property type="component" value="Unassembled WGS sequence"/>
</dbReference>
<sequence>MLQNRSGGPYTCIYGEHCSQDFLAFPDQLAINEDEFERPAIVMFHKLQGYDSMFIQKELYNQHHLVENQVCVGIKTRCDEEYYISNVKLLKAGCQKFREEFSQEAQFDPMEQCIMIASACKLYWQRHHLRADCIAVEPASGWRGARNNKLSKALKMVEMDGTYTSRRRMRQ</sequence>
<gene>
    <name evidence="1" type="ORF">pdam_00022414</name>
</gene>
<keyword evidence="2" id="KW-1185">Reference proteome</keyword>
<evidence type="ECO:0000313" key="2">
    <source>
        <dbReference type="Proteomes" id="UP000275408"/>
    </source>
</evidence>
<reference evidence="1 2" key="1">
    <citation type="journal article" date="2018" name="Sci. Rep.">
        <title>Comparative analysis of the Pocillopora damicornis genome highlights role of immune system in coral evolution.</title>
        <authorList>
            <person name="Cunning R."/>
            <person name="Bay R.A."/>
            <person name="Gillette P."/>
            <person name="Baker A.C."/>
            <person name="Traylor-Knowles N."/>
        </authorList>
    </citation>
    <scope>NUCLEOTIDE SEQUENCE [LARGE SCALE GENOMIC DNA]</scope>
    <source>
        <strain evidence="1">RSMAS</strain>
        <tissue evidence="1">Whole animal</tissue>
    </source>
</reference>
<dbReference type="EMBL" id="RCHS01004285">
    <property type="protein sequence ID" value="RMX36611.1"/>
    <property type="molecule type" value="Genomic_DNA"/>
</dbReference>
<name>A0A3M6T5G1_POCDA</name>
<dbReference type="AlphaFoldDB" id="A0A3M6T5G1"/>
<proteinExistence type="predicted"/>
<evidence type="ECO:0000313" key="1">
    <source>
        <dbReference type="EMBL" id="RMX36611.1"/>
    </source>
</evidence>
<accession>A0A3M6T5G1</accession>
<protein>
    <submittedName>
        <fullName evidence="1">Uncharacterized protein</fullName>
    </submittedName>
</protein>
<organism evidence="1 2">
    <name type="scientific">Pocillopora damicornis</name>
    <name type="common">Cauliflower coral</name>
    <name type="synonym">Millepora damicornis</name>
    <dbReference type="NCBI Taxonomy" id="46731"/>
    <lineage>
        <taxon>Eukaryota</taxon>
        <taxon>Metazoa</taxon>
        <taxon>Cnidaria</taxon>
        <taxon>Anthozoa</taxon>
        <taxon>Hexacorallia</taxon>
        <taxon>Scleractinia</taxon>
        <taxon>Astrocoeniina</taxon>
        <taxon>Pocilloporidae</taxon>
        <taxon>Pocillopora</taxon>
    </lineage>
</organism>
<comment type="caution">
    <text evidence="1">The sequence shown here is derived from an EMBL/GenBank/DDBJ whole genome shotgun (WGS) entry which is preliminary data.</text>
</comment>